<feature type="compositionally biased region" description="Acidic residues" evidence="1">
    <location>
        <begin position="462"/>
        <end position="474"/>
    </location>
</feature>
<dbReference type="PRINTS" id="PR01217">
    <property type="entry name" value="PRICHEXTENSN"/>
</dbReference>
<feature type="region of interest" description="Disordered" evidence="1">
    <location>
        <begin position="1"/>
        <end position="481"/>
    </location>
</feature>
<evidence type="ECO:0000256" key="1">
    <source>
        <dbReference type="SAM" id="MobiDB-lite"/>
    </source>
</evidence>
<feature type="compositionally biased region" description="Pro residues" evidence="1">
    <location>
        <begin position="388"/>
        <end position="427"/>
    </location>
</feature>
<accession>A0A3N4HT78</accession>
<feature type="compositionally biased region" description="Basic residues" evidence="1">
    <location>
        <begin position="41"/>
        <end position="61"/>
    </location>
</feature>
<feature type="compositionally biased region" description="Polar residues" evidence="1">
    <location>
        <begin position="287"/>
        <end position="296"/>
    </location>
</feature>
<feature type="compositionally biased region" description="Polar residues" evidence="1">
    <location>
        <begin position="100"/>
        <end position="124"/>
    </location>
</feature>
<dbReference type="Proteomes" id="UP000275078">
    <property type="component" value="Unassembled WGS sequence"/>
</dbReference>
<name>A0A3N4HT78_ASCIM</name>
<organism evidence="2 3">
    <name type="scientific">Ascobolus immersus RN42</name>
    <dbReference type="NCBI Taxonomy" id="1160509"/>
    <lineage>
        <taxon>Eukaryota</taxon>
        <taxon>Fungi</taxon>
        <taxon>Dikarya</taxon>
        <taxon>Ascomycota</taxon>
        <taxon>Pezizomycotina</taxon>
        <taxon>Pezizomycetes</taxon>
        <taxon>Pezizales</taxon>
        <taxon>Ascobolaceae</taxon>
        <taxon>Ascobolus</taxon>
    </lineage>
</organism>
<feature type="compositionally biased region" description="Polar residues" evidence="1">
    <location>
        <begin position="247"/>
        <end position="256"/>
    </location>
</feature>
<feature type="compositionally biased region" description="Basic and acidic residues" evidence="1">
    <location>
        <begin position="71"/>
        <end position="81"/>
    </location>
</feature>
<keyword evidence="3" id="KW-1185">Reference proteome</keyword>
<protein>
    <submittedName>
        <fullName evidence="2">Uncharacterized protein</fullName>
    </submittedName>
</protein>
<proteinExistence type="predicted"/>
<feature type="compositionally biased region" description="Pro residues" evidence="1">
    <location>
        <begin position="368"/>
        <end position="379"/>
    </location>
</feature>
<feature type="compositionally biased region" description="Pro residues" evidence="1">
    <location>
        <begin position="444"/>
        <end position="459"/>
    </location>
</feature>
<feature type="compositionally biased region" description="Basic and acidic residues" evidence="1">
    <location>
        <begin position="268"/>
        <end position="280"/>
    </location>
</feature>
<feature type="compositionally biased region" description="Low complexity" evidence="1">
    <location>
        <begin position="226"/>
        <end position="236"/>
    </location>
</feature>
<sequence>MVRRRHNPKPTNAPKKLLEDVSDSELGSFDTGSSTDEGPKPKKRKRRPKIGKGKYRQRKKRQEQTSSDDQTVERHSQRGSEYRQPSVADETAADRDTEVNYDSSHSRLATPQVSHQASESTSRASTHRETTSNAAPTGGEEPDHDEPKGLSDDRSLTVEELIEDELLYRGIVPFTEDKADDDDMGEGADIHTQPRRPDGEIPQLNRPAQPNLDFELGLLPDMPYESDSSSISSTATPPSPADHRSLSLPTNSQLVPSAQAGGETRSILQDHPDQPADRTSHPLPTHLASSRPTTRQLPHPSSHLDARSRVHTSTRNPTESATSRDVATVVNSPISTPMPIAATSHPAARSSPTIQRLSRLSKSSTPPKHTPTPTPPRPTPTLSDLTPTPTPPPPKPTPTPSDPTPTPTPPEPTPPEPNSPPPPPPRRSPSSPSDDERENRQPSPIQPQTPIPARRPLPFPDSSDDDDPSSDDSVDGSGKVRYDRARDHLTLPQFATLTSHYINTTFNIPDRGIRASQKFSNSIKKRRRTLKLIARRDAERRGREWIAGQEDEMLIDPAFVKILLDTALDQKYELNVKGVRDAKKLLFQATGIKVDNIDRCPKGCMAFNSAAEEECLECHEPRYHP</sequence>
<dbReference type="AlphaFoldDB" id="A0A3N4HT78"/>
<evidence type="ECO:0000313" key="2">
    <source>
        <dbReference type="EMBL" id="RPA77063.1"/>
    </source>
</evidence>
<reference evidence="2 3" key="1">
    <citation type="journal article" date="2018" name="Nat. Ecol. Evol.">
        <title>Pezizomycetes genomes reveal the molecular basis of ectomycorrhizal truffle lifestyle.</title>
        <authorList>
            <person name="Murat C."/>
            <person name="Payen T."/>
            <person name="Noel B."/>
            <person name="Kuo A."/>
            <person name="Morin E."/>
            <person name="Chen J."/>
            <person name="Kohler A."/>
            <person name="Krizsan K."/>
            <person name="Balestrini R."/>
            <person name="Da Silva C."/>
            <person name="Montanini B."/>
            <person name="Hainaut M."/>
            <person name="Levati E."/>
            <person name="Barry K.W."/>
            <person name="Belfiori B."/>
            <person name="Cichocki N."/>
            <person name="Clum A."/>
            <person name="Dockter R.B."/>
            <person name="Fauchery L."/>
            <person name="Guy J."/>
            <person name="Iotti M."/>
            <person name="Le Tacon F."/>
            <person name="Lindquist E.A."/>
            <person name="Lipzen A."/>
            <person name="Malagnac F."/>
            <person name="Mello A."/>
            <person name="Molinier V."/>
            <person name="Miyauchi S."/>
            <person name="Poulain J."/>
            <person name="Riccioni C."/>
            <person name="Rubini A."/>
            <person name="Sitrit Y."/>
            <person name="Splivallo R."/>
            <person name="Traeger S."/>
            <person name="Wang M."/>
            <person name="Zifcakova L."/>
            <person name="Wipf D."/>
            <person name="Zambonelli A."/>
            <person name="Paolocci F."/>
            <person name="Nowrousian M."/>
            <person name="Ottonello S."/>
            <person name="Baldrian P."/>
            <person name="Spatafora J.W."/>
            <person name="Henrissat B."/>
            <person name="Nagy L.G."/>
            <person name="Aury J.M."/>
            <person name="Wincker P."/>
            <person name="Grigoriev I.V."/>
            <person name="Bonfante P."/>
            <person name="Martin F.M."/>
        </authorList>
    </citation>
    <scope>NUCLEOTIDE SEQUENCE [LARGE SCALE GENOMIC DNA]</scope>
    <source>
        <strain evidence="2 3">RN42</strain>
    </source>
</reference>
<feature type="compositionally biased region" description="Polar residues" evidence="1">
    <location>
        <begin position="311"/>
        <end position="335"/>
    </location>
</feature>
<evidence type="ECO:0000313" key="3">
    <source>
        <dbReference type="Proteomes" id="UP000275078"/>
    </source>
</evidence>
<feature type="compositionally biased region" description="Basic and acidic residues" evidence="1">
    <location>
        <begin position="145"/>
        <end position="157"/>
    </location>
</feature>
<feature type="non-terminal residue" evidence="2">
    <location>
        <position position="625"/>
    </location>
</feature>
<dbReference type="EMBL" id="ML119732">
    <property type="protein sequence ID" value="RPA77063.1"/>
    <property type="molecule type" value="Genomic_DNA"/>
</dbReference>
<gene>
    <name evidence="2" type="ORF">BJ508DRAFT_330503</name>
</gene>